<keyword evidence="2" id="KW-1185">Reference proteome</keyword>
<evidence type="ECO:0000313" key="1">
    <source>
        <dbReference type="EMBL" id="BCL28822.1"/>
    </source>
</evidence>
<name>A0A7G1P1E0_9ACTN</name>
<organism evidence="1 2">
    <name type="scientific">Streptomyces aurantiacus</name>
    <dbReference type="NCBI Taxonomy" id="47760"/>
    <lineage>
        <taxon>Bacteria</taxon>
        <taxon>Bacillati</taxon>
        <taxon>Actinomycetota</taxon>
        <taxon>Actinomycetes</taxon>
        <taxon>Kitasatosporales</taxon>
        <taxon>Streptomycetaceae</taxon>
        <taxon>Streptomyces</taxon>
        <taxon>Streptomyces aurantiacus group</taxon>
    </lineage>
</organism>
<dbReference type="OrthoDB" id="4186120at2"/>
<accession>A0A7G1P1E0</accession>
<reference evidence="1 2" key="1">
    <citation type="journal article" date="2014" name="Int. J. Syst. Evol. Microbiol.">
        <title>Complete genome sequence of Corynebacterium casei LMG S-19264T (=DSM 44701T), isolated from a smear-ripened cheese.</title>
        <authorList>
            <consortium name="US DOE Joint Genome Institute (JGI-PGF)"/>
            <person name="Walter F."/>
            <person name="Albersmeier A."/>
            <person name="Kalinowski J."/>
            <person name="Ruckert C."/>
        </authorList>
    </citation>
    <scope>NUCLEOTIDE SEQUENCE [LARGE SCALE GENOMIC DNA]</scope>
    <source>
        <strain evidence="1 2">JCM 4677</strain>
    </source>
</reference>
<gene>
    <name evidence="1" type="ORF">GCM10017557_36810</name>
</gene>
<evidence type="ECO:0000313" key="2">
    <source>
        <dbReference type="Proteomes" id="UP000516444"/>
    </source>
</evidence>
<dbReference type="RefSeq" id="WP_055514551.1">
    <property type="nucleotide sequence ID" value="NZ_AP023440.1"/>
</dbReference>
<protein>
    <submittedName>
        <fullName evidence="1">Uncharacterized protein</fullName>
    </submittedName>
</protein>
<dbReference type="Proteomes" id="UP000516444">
    <property type="component" value="Chromosome"/>
</dbReference>
<dbReference type="AlphaFoldDB" id="A0A7G1P1E0"/>
<dbReference type="KEGG" id="sgm:GCM10017557_36810"/>
<dbReference type="EMBL" id="AP023440">
    <property type="protein sequence ID" value="BCL28822.1"/>
    <property type="molecule type" value="Genomic_DNA"/>
</dbReference>
<proteinExistence type="predicted"/>
<sequence>MMTSSTLAIGTSAGTLTVSLGAAVVTGVLATYTLSHHRQVFAWLQRMRHKDRANAELDKPDQWLSDLYEVQCRLAQKPCRTADFEDIAQVTNMIKGVVDHAEIIGPDLTKVIERVEEYLATALPETDFSAATSLPEHRFQLSRAMKQENARNELTRAVVTAQRRITLLRRG</sequence>